<proteinExistence type="predicted"/>
<gene>
    <name evidence="7" type="ORF">CWI84_03060</name>
</gene>
<dbReference type="GO" id="GO:0020037">
    <property type="term" value="F:heme binding"/>
    <property type="evidence" value="ECO:0007669"/>
    <property type="project" value="InterPro"/>
</dbReference>
<evidence type="ECO:0000256" key="4">
    <source>
        <dbReference type="ARBA" id="ARBA00022982"/>
    </source>
</evidence>
<dbReference type="Pfam" id="PF13442">
    <property type="entry name" value="Cytochrome_CBB3"/>
    <property type="match status" value="1"/>
</dbReference>
<evidence type="ECO:0000256" key="3">
    <source>
        <dbReference type="ARBA" id="ARBA00022723"/>
    </source>
</evidence>
<evidence type="ECO:0000313" key="7">
    <source>
        <dbReference type="EMBL" id="RUO81187.1"/>
    </source>
</evidence>
<organism evidence="7 8">
    <name type="scientific">Idiomarina tyrosinivorans</name>
    <dbReference type="NCBI Taxonomy" id="1445662"/>
    <lineage>
        <taxon>Bacteria</taxon>
        <taxon>Pseudomonadati</taxon>
        <taxon>Pseudomonadota</taxon>
        <taxon>Gammaproteobacteria</taxon>
        <taxon>Alteromonadales</taxon>
        <taxon>Idiomarinaceae</taxon>
        <taxon>Idiomarina</taxon>
    </lineage>
</organism>
<evidence type="ECO:0000313" key="8">
    <source>
        <dbReference type="Proteomes" id="UP000287996"/>
    </source>
</evidence>
<evidence type="ECO:0000256" key="2">
    <source>
        <dbReference type="ARBA" id="ARBA00022617"/>
    </source>
</evidence>
<dbReference type="PANTHER" id="PTHR40942">
    <property type="match status" value="1"/>
</dbReference>
<evidence type="ECO:0000259" key="6">
    <source>
        <dbReference type="Pfam" id="PF13442"/>
    </source>
</evidence>
<feature type="domain" description="Cytochrome c" evidence="6">
    <location>
        <begin position="34"/>
        <end position="108"/>
    </location>
</feature>
<keyword evidence="5" id="KW-0408">Iron</keyword>
<comment type="caution">
    <text evidence="7">The sequence shown here is derived from an EMBL/GenBank/DDBJ whole genome shotgun (WGS) entry which is preliminary data.</text>
</comment>
<dbReference type="SUPFAM" id="SSF46626">
    <property type="entry name" value="Cytochrome c"/>
    <property type="match status" value="1"/>
</dbReference>
<keyword evidence="1" id="KW-0813">Transport</keyword>
<dbReference type="GO" id="GO:0009055">
    <property type="term" value="F:electron transfer activity"/>
    <property type="evidence" value="ECO:0007669"/>
    <property type="project" value="InterPro"/>
</dbReference>
<dbReference type="PRINTS" id="PR00607">
    <property type="entry name" value="CYTCHROMECIE"/>
</dbReference>
<dbReference type="AlphaFoldDB" id="A0A432ZTE5"/>
<protein>
    <submittedName>
        <fullName evidence="7">Cytochrome c5 family protein</fullName>
    </submittedName>
</protein>
<keyword evidence="4" id="KW-0249">Electron transport</keyword>
<dbReference type="EMBL" id="PIQH01000002">
    <property type="protein sequence ID" value="RUO81187.1"/>
    <property type="molecule type" value="Genomic_DNA"/>
</dbReference>
<reference evidence="7 8" key="1">
    <citation type="journal article" date="2011" name="Front. Microbiol.">
        <title>Genomic signatures of strain selection and enhancement in Bacillus atrophaeus var. globigii, a historical biowarfare simulant.</title>
        <authorList>
            <person name="Gibbons H.S."/>
            <person name="Broomall S.M."/>
            <person name="McNew L.A."/>
            <person name="Daligault H."/>
            <person name="Chapman C."/>
            <person name="Bruce D."/>
            <person name="Karavis M."/>
            <person name="Krepps M."/>
            <person name="McGregor P.A."/>
            <person name="Hong C."/>
            <person name="Park K.H."/>
            <person name="Akmal A."/>
            <person name="Feldman A."/>
            <person name="Lin J.S."/>
            <person name="Chang W.E."/>
            <person name="Higgs B.W."/>
            <person name="Demirev P."/>
            <person name="Lindquist J."/>
            <person name="Liem A."/>
            <person name="Fochler E."/>
            <person name="Read T.D."/>
            <person name="Tapia R."/>
            <person name="Johnson S."/>
            <person name="Bishop-Lilly K.A."/>
            <person name="Detter C."/>
            <person name="Han C."/>
            <person name="Sozhamannan S."/>
            <person name="Rosenzweig C.N."/>
            <person name="Skowronski E.W."/>
        </authorList>
    </citation>
    <scope>NUCLEOTIDE SEQUENCE [LARGE SCALE GENOMIC DNA]</scope>
    <source>
        <strain evidence="7 8">CC-PW-9</strain>
    </source>
</reference>
<dbReference type="GO" id="GO:0005506">
    <property type="term" value="F:iron ion binding"/>
    <property type="evidence" value="ECO:0007669"/>
    <property type="project" value="InterPro"/>
</dbReference>
<keyword evidence="3" id="KW-0479">Metal-binding</keyword>
<keyword evidence="8" id="KW-1185">Reference proteome</keyword>
<keyword evidence="2" id="KW-0349">Heme</keyword>
<dbReference type="Gene3D" id="1.10.760.10">
    <property type="entry name" value="Cytochrome c-like domain"/>
    <property type="match status" value="1"/>
</dbReference>
<dbReference type="InterPro" id="IPR002323">
    <property type="entry name" value="Cyt_CIE"/>
</dbReference>
<dbReference type="OrthoDB" id="9814708at2"/>
<dbReference type="Proteomes" id="UP000287996">
    <property type="component" value="Unassembled WGS sequence"/>
</dbReference>
<dbReference type="PANTHER" id="PTHR40942:SF4">
    <property type="entry name" value="CYTOCHROME C5"/>
    <property type="match status" value="1"/>
</dbReference>
<name>A0A432ZTE5_9GAMM</name>
<accession>A0A432ZTE5</accession>
<evidence type="ECO:0000256" key="1">
    <source>
        <dbReference type="ARBA" id="ARBA00022448"/>
    </source>
</evidence>
<dbReference type="InterPro" id="IPR036909">
    <property type="entry name" value="Cyt_c-like_dom_sf"/>
</dbReference>
<sequence>MSKEAIADRIKPLAKVYVAGEQQADAGNAGSSGPRSGEDVYGSFCVNCHGSGVLGAPKKGSEEAWKPRLAQGIDTLLTHAWNGYNAMPPKGTCGDCSKDEIKSAIEFMTKGL</sequence>
<evidence type="ECO:0000256" key="5">
    <source>
        <dbReference type="ARBA" id="ARBA00023004"/>
    </source>
</evidence>
<dbReference type="InterPro" id="IPR009056">
    <property type="entry name" value="Cyt_c-like_dom"/>
</dbReference>